<dbReference type="AlphaFoldDB" id="A0AAW6U8G7"/>
<dbReference type="Pfam" id="PF00754">
    <property type="entry name" value="F5_F8_type_C"/>
    <property type="match status" value="1"/>
</dbReference>
<keyword evidence="6" id="KW-1185">Reference proteome</keyword>
<dbReference type="PANTHER" id="PTHR46769">
    <property type="entry name" value="POLYCYSTIC KIDNEY AND HEPATIC DISEASE 1 (AUTOSOMAL RECESSIVE)-LIKE 1"/>
    <property type="match status" value="1"/>
</dbReference>
<dbReference type="InterPro" id="IPR013783">
    <property type="entry name" value="Ig-like_fold"/>
</dbReference>
<accession>A0AAW6U8G7</accession>
<sequence length="507" mass="55296">MRRHIVLVSLLVCLAISPIASAAMVHQEWWTGVGASRQAIIDFLGDLANPVPTPDYEGVLEESRFVGSRDNYVAKFYGWVTVPVTGTYQFHYACDDYGMLYVSQDEEMANAVEVAWVDGWTNIAEWNKYPTQHSEPMELRQGQVMAVMAFFQEAGGGDNMDIGWTGPAPLSSDITNPTYLTDYITNIPPTPTKAKSPSPEDGAIDVPRDVVLGWAAGKFAATHDVYLGTAFDDVNDATRADPRGVLVSQGQAATTYDPPGLLDFNTTYYWRIDEVNAPPSNTIYDGKIWSFTTEPFAYPVPSIIATTSGISEAGSGPEKTIDGSGINAADEHSTEASDMWLALPGDEPLYVQYEFDRIYKLHEMLVWNYNVQFELLLGFGIKDVTVEYSVDGEEWTVLGDVSLAQATARATYVANTTVPFDGVPVKYVRLNVNSGHGPMGQFGLSEVRFLYIPAQAREPQPGDAATRVEVGSALSWRAGRDAASHEVYLGTDPNELALAGTVAGATF</sequence>
<proteinExistence type="predicted"/>
<dbReference type="InterPro" id="IPR052387">
    <property type="entry name" value="Fibrocystin"/>
</dbReference>
<feature type="non-terminal residue" evidence="5">
    <location>
        <position position="507"/>
    </location>
</feature>
<dbReference type="InterPro" id="IPR008979">
    <property type="entry name" value="Galactose-bd-like_sf"/>
</dbReference>
<dbReference type="EMBL" id="JASCXX010000062">
    <property type="protein sequence ID" value="MDI6451831.1"/>
    <property type="molecule type" value="Genomic_DNA"/>
</dbReference>
<organism evidence="5 6">
    <name type="scientific">Anaerobaca lacustris</name>
    <dbReference type="NCBI Taxonomy" id="3044600"/>
    <lineage>
        <taxon>Bacteria</taxon>
        <taxon>Pseudomonadati</taxon>
        <taxon>Planctomycetota</taxon>
        <taxon>Phycisphaerae</taxon>
        <taxon>Sedimentisphaerales</taxon>
        <taxon>Anaerobacaceae</taxon>
        <taxon>Anaerobaca</taxon>
    </lineage>
</organism>
<dbReference type="PROSITE" id="PS50022">
    <property type="entry name" value="FA58C_3"/>
    <property type="match status" value="1"/>
</dbReference>
<evidence type="ECO:0000259" key="4">
    <source>
        <dbReference type="PROSITE" id="PS51820"/>
    </source>
</evidence>
<dbReference type="Proteomes" id="UP001431776">
    <property type="component" value="Unassembled WGS sequence"/>
</dbReference>
<feature type="domain" description="PA14" evidence="4">
    <location>
        <begin position="20"/>
        <end position="179"/>
    </location>
</feature>
<evidence type="ECO:0000259" key="3">
    <source>
        <dbReference type="PROSITE" id="PS50022"/>
    </source>
</evidence>
<keyword evidence="1 2" id="KW-0732">Signal</keyword>
<dbReference type="RefSeq" id="WP_349247239.1">
    <property type="nucleotide sequence ID" value="NZ_JASCXX010000062.1"/>
</dbReference>
<feature type="chain" id="PRO_5043936145" evidence="2">
    <location>
        <begin position="23"/>
        <end position="507"/>
    </location>
</feature>
<feature type="domain" description="F5/8 type C" evidence="3">
    <location>
        <begin position="293"/>
        <end position="430"/>
    </location>
</feature>
<dbReference type="SUPFAM" id="SSF49785">
    <property type="entry name" value="Galactose-binding domain-like"/>
    <property type="match status" value="1"/>
</dbReference>
<evidence type="ECO:0000313" key="5">
    <source>
        <dbReference type="EMBL" id="MDI6451831.1"/>
    </source>
</evidence>
<comment type="caution">
    <text evidence="5">The sequence shown here is derived from an EMBL/GenBank/DDBJ whole genome shotgun (WGS) entry which is preliminary data.</text>
</comment>
<protein>
    <submittedName>
        <fullName evidence="5">Discoidin domain-containing protein</fullName>
    </submittedName>
</protein>
<dbReference type="SUPFAM" id="SSF56988">
    <property type="entry name" value="Anthrax protective antigen"/>
    <property type="match status" value="1"/>
</dbReference>
<gene>
    <name evidence="5" type="ORF">QJ522_22420</name>
</gene>
<feature type="signal peptide" evidence="2">
    <location>
        <begin position="1"/>
        <end position="22"/>
    </location>
</feature>
<dbReference type="InterPro" id="IPR037524">
    <property type="entry name" value="PA14/GLEYA"/>
</dbReference>
<dbReference type="Gene3D" id="2.60.120.260">
    <property type="entry name" value="Galactose-binding domain-like"/>
    <property type="match status" value="1"/>
</dbReference>
<reference evidence="5" key="1">
    <citation type="submission" date="2023-05" db="EMBL/GenBank/DDBJ databases">
        <title>Anaerotaeda fermentans gen. nov., sp. nov., a novel anaerobic planctomycete of the new family within the order Sedimentisphaerales isolated from Taman Peninsula, Russia.</title>
        <authorList>
            <person name="Khomyakova M.A."/>
            <person name="Merkel A.Y."/>
            <person name="Slobodkin A.I."/>
        </authorList>
    </citation>
    <scope>NUCLEOTIDE SEQUENCE</scope>
    <source>
        <strain evidence="5">M17dextr</strain>
    </source>
</reference>
<dbReference type="Gene3D" id="2.60.40.10">
    <property type="entry name" value="Immunoglobulins"/>
    <property type="match status" value="1"/>
</dbReference>
<dbReference type="PANTHER" id="PTHR46769:SF2">
    <property type="entry name" value="FIBROCYSTIN-L ISOFORM 2 PRECURSOR-RELATED"/>
    <property type="match status" value="1"/>
</dbReference>
<evidence type="ECO:0000256" key="1">
    <source>
        <dbReference type="ARBA" id="ARBA00022729"/>
    </source>
</evidence>
<dbReference type="PROSITE" id="PS51820">
    <property type="entry name" value="PA14"/>
    <property type="match status" value="1"/>
</dbReference>
<dbReference type="InterPro" id="IPR000421">
    <property type="entry name" value="FA58C"/>
</dbReference>
<evidence type="ECO:0000313" key="6">
    <source>
        <dbReference type="Proteomes" id="UP001431776"/>
    </source>
</evidence>
<name>A0AAW6U8G7_9BACT</name>
<evidence type="ECO:0000256" key="2">
    <source>
        <dbReference type="SAM" id="SignalP"/>
    </source>
</evidence>